<accession>A0A316VM96</accession>
<dbReference type="InParanoid" id="A0A316VM96"/>
<dbReference type="RefSeq" id="XP_025365862.1">
    <property type="nucleotide sequence ID" value="XM_025515051.1"/>
</dbReference>
<proteinExistence type="predicted"/>
<evidence type="ECO:0000313" key="2">
    <source>
        <dbReference type="Proteomes" id="UP000245783"/>
    </source>
</evidence>
<dbReference type="Proteomes" id="UP000245783">
    <property type="component" value="Unassembled WGS sequence"/>
</dbReference>
<name>A0A316VM96_9BASI</name>
<gene>
    <name evidence="1" type="ORF">IE81DRAFT_327227</name>
</gene>
<sequence length="201" mass="22247">MGPPHPPLQCAAPPQQMIASHCVRLTNDIPESGVRMIDDGRAYDDEMRLNDREPKEVSNGVFAETFPVAPVCNDCLRVVWYKRHLAQMRASCGKDTQPDVSRASLISSDLSRRERATRGRDRAVLTSTSCCERCRSPNSCTFATGTIDAYICHSRVTIRAPGADHATVRVEKIRLTMHALGRSKNLRVCTTASSCFLRSAL</sequence>
<keyword evidence="2" id="KW-1185">Reference proteome</keyword>
<organism evidence="1 2">
    <name type="scientific">Ceraceosorus guamensis</name>
    <dbReference type="NCBI Taxonomy" id="1522189"/>
    <lineage>
        <taxon>Eukaryota</taxon>
        <taxon>Fungi</taxon>
        <taxon>Dikarya</taxon>
        <taxon>Basidiomycota</taxon>
        <taxon>Ustilaginomycotina</taxon>
        <taxon>Exobasidiomycetes</taxon>
        <taxon>Ceraceosorales</taxon>
        <taxon>Ceraceosoraceae</taxon>
        <taxon>Ceraceosorus</taxon>
    </lineage>
</organism>
<evidence type="ECO:0000313" key="1">
    <source>
        <dbReference type="EMBL" id="PWN38702.1"/>
    </source>
</evidence>
<dbReference type="AlphaFoldDB" id="A0A316VM96"/>
<protein>
    <submittedName>
        <fullName evidence="1">Uncharacterized protein</fullName>
    </submittedName>
</protein>
<reference evidence="1 2" key="1">
    <citation type="journal article" date="2018" name="Mol. Biol. Evol.">
        <title>Broad Genomic Sampling Reveals a Smut Pathogenic Ancestry of the Fungal Clade Ustilaginomycotina.</title>
        <authorList>
            <person name="Kijpornyongpan T."/>
            <person name="Mondo S.J."/>
            <person name="Barry K."/>
            <person name="Sandor L."/>
            <person name="Lee J."/>
            <person name="Lipzen A."/>
            <person name="Pangilinan J."/>
            <person name="LaButti K."/>
            <person name="Hainaut M."/>
            <person name="Henrissat B."/>
            <person name="Grigoriev I.V."/>
            <person name="Spatafora J.W."/>
            <person name="Aime M.C."/>
        </authorList>
    </citation>
    <scope>NUCLEOTIDE SEQUENCE [LARGE SCALE GENOMIC DNA]</scope>
    <source>
        <strain evidence="1 2">MCA 4658</strain>
    </source>
</reference>
<dbReference type="GeneID" id="37036921"/>
<dbReference type="EMBL" id="KZ819557">
    <property type="protein sequence ID" value="PWN38702.1"/>
    <property type="molecule type" value="Genomic_DNA"/>
</dbReference>